<evidence type="ECO:0000259" key="2">
    <source>
        <dbReference type="Pfam" id="PF10593"/>
    </source>
</evidence>
<proteinExistence type="predicted"/>
<evidence type="ECO:0000259" key="1">
    <source>
        <dbReference type="Pfam" id="PF04851"/>
    </source>
</evidence>
<organism evidence="3 4">
    <name type="scientific">Ruoffia tabacinasalis</name>
    <dbReference type="NCBI Taxonomy" id="87458"/>
    <lineage>
        <taxon>Bacteria</taxon>
        <taxon>Bacillati</taxon>
        <taxon>Bacillota</taxon>
        <taxon>Bacilli</taxon>
        <taxon>Lactobacillales</taxon>
        <taxon>Aerococcaceae</taxon>
        <taxon>Ruoffia</taxon>
    </lineage>
</organism>
<gene>
    <name evidence="3" type="ORF">HYQ42_03250</name>
</gene>
<feature type="domain" description="Helicase/UvrB N-terminal" evidence="1">
    <location>
        <begin position="137"/>
        <end position="321"/>
    </location>
</feature>
<name>A0ABS0LHM4_9LACT</name>
<accession>A0ABS0LHM4</accession>
<protein>
    <submittedName>
        <fullName evidence="3">Z1 domain-containing protein</fullName>
    </submittedName>
</protein>
<dbReference type="InterPro" id="IPR018310">
    <property type="entry name" value="Put_endonuclease_Z1-dom"/>
</dbReference>
<dbReference type="InterPro" id="IPR027417">
    <property type="entry name" value="P-loop_NTPase"/>
</dbReference>
<sequence length="927" mass="106846">MINNSNIENLETYIDTGISVAKSNDESVVIDEYRINELADLYSKFIPDITDEEKNKAIINIQQKVDIVMDKGVTLRDKDTYKKWYEAALAERGNDYWDRYKRYLKKQKLPTNVIDNIDDISMQIMDSLADPLSEEAFNRKGLVIGSVQSGKTSNYIALMNKAMDSGYKVFIILTGTIEKLRVQTQSRVDEGFIGKDSSQTQKIVGVGLEKELDLIPAFTSTDNDFSSRDRVPLYQDVASVFVIKKNKHVLEKLGSWLKNNNTNGETSKIELPLLLIDDEADNASINTSQDSDDPTTINKSIRKILKLFSKSSYVGFTATPFANIFINPQLDEEEKDDLFPRDFITLLEQPSNYVGPYDMYMENGKYNYMIRYNDDLEELLPLKHSKTDYLSHLPKSLQDSIITFFLANAIRDLRLDNKKHRSMLIHISRFIDVQNYARGTISNYVKTLQTEIKHYILSDGSERPTISRIKKVFENEFKNKQLDDSVFPIKESWDEVRGVLYESVRNIQIRVVNSGTAAQNLNYEDYPNGLRIIAIGGLSLARGLTLEGLMTSYFYRNTKMYDTLMQMGRWFGYRDGYQDLCRLWTSEESEGWYAHIAEATQQLGLDIRRMHAQRKRPIEFGLRVLSSQDMPLIVTALNKKRSSKKAKIYRELNGTIMETTLLEKYPDKLEANNLSITSWLESNLKYLVKDESILQSKAPTFKDVPKSEIENLLVSTSFPRINGHEEAIQELLTQNNPILDYWDVVIATQIKDRNLDFGPIKINPHRRSFDLFGDKNNYIRMNRSKKRLGTVAYSYAGLTKEEYKKIKISVDDQRKLLGKTKSGSLKAASDYMYFNSGIKRNPQIVIYPIKLKNADSDRVDHKEINEYVKENQNLATGISIGIPEINNSNNIRYEYEINDIYQRELLGIPLDSDEPDDEDDEFLLNWN</sequence>
<evidence type="ECO:0000313" key="4">
    <source>
        <dbReference type="Proteomes" id="UP000823401"/>
    </source>
</evidence>
<dbReference type="RefSeq" id="WP_197103954.1">
    <property type="nucleotide sequence ID" value="NZ_JACCEL010000005.1"/>
</dbReference>
<dbReference type="InterPro" id="IPR006935">
    <property type="entry name" value="Helicase/UvrB_N"/>
</dbReference>
<evidence type="ECO:0000313" key="3">
    <source>
        <dbReference type="EMBL" id="MBG9977795.1"/>
    </source>
</evidence>
<dbReference type="Proteomes" id="UP000823401">
    <property type="component" value="Unassembled WGS sequence"/>
</dbReference>
<feature type="domain" description="Putative endonuclease Z1" evidence="2">
    <location>
        <begin position="396"/>
        <end position="628"/>
    </location>
</feature>
<dbReference type="Pfam" id="PF04851">
    <property type="entry name" value="ResIII"/>
    <property type="match status" value="1"/>
</dbReference>
<dbReference type="Gene3D" id="3.40.50.300">
    <property type="entry name" value="P-loop containing nucleotide triphosphate hydrolases"/>
    <property type="match status" value="1"/>
</dbReference>
<comment type="caution">
    <text evidence="3">The sequence shown here is derived from an EMBL/GenBank/DDBJ whole genome shotgun (WGS) entry which is preliminary data.</text>
</comment>
<dbReference type="Pfam" id="PF10593">
    <property type="entry name" value="Z1"/>
    <property type="match status" value="1"/>
</dbReference>
<dbReference type="EMBL" id="JACCEL010000005">
    <property type="protein sequence ID" value="MBG9977795.1"/>
    <property type="molecule type" value="Genomic_DNA"/>
</dbReference>
<reference evidence="3 4" key="1">
    <citation type="submission" date="2020-07" db="EMBL/GenBank/DDBJ databases">
        <title>Facklamia lactis sp. nov., isolated from raw milk.</title>
        <authorList>
            <person name="Doll E.V."/>
            <person name="Huptas C."/>
            <person name="Staib L."/>
            <person name="Wenning M."/>
            <person name="Scherer S."/>
        </authorList>
    </citation>
    <scope>NUCLEOTIDE SEQUENCE [LARGE SCALE GENOMIC DNA]</scope>
    <source>
        <strain evidence="3 4">DSM 104272</strain>
    </source>
</reference>
<keyword evidence="4" id="KW-1185">Reference proteome</keyword>